<dbReference type="EMBL" id="CAJJDN010000472">
    <property type="protein sequence ID" value="CAD8131328.1"/>
    <property type="molecule type" value="Genomic_DNA"/>
</dbReference>
<accession>A0A8S1RT54</accession>
<organism evidence="1 2">
    <name type="scientific">Paramecium sonneborni</name>
    <dbReference type="NCBI Taxonomy" id="65129"/>
    <lineage>
        <taxon>Eukaryota</taxon>
        <taxon>Sar</taxon>
        <taxon>Alveolata</taxon>
        <taxon>Ciliophora</taxon>
        <taxon>Intramacronucleata</taxon>
        <taxon>Oligohymenophorea</taxon>
        <taxon>Peniculida</taxon>
        <taxon>Parameciidae</taxon>
        <taxon>Paramecium</taxon>
    </lineage>
</organism>
<evidence type="ECO:0000313" key="1">
    <source>
        <dbReference type="EMBL" id="CAD8131328.1"/>
    </source>
</evidence>
<dbReference type="Proteomes" id="UP000692954">
    <property type="component" value="Unassembled WGS sequence"/>
</dbReference>
<protein>
    <submittedName>
        <fullName evidence="1">Uncharacterized protein</fullName>
    </submittedName>
</protein>
<keyword evidence="2" id="KW-1185">Reference proteome</keyword>
<dbReference type="AlphaFoldDB" id="A0A8S1RT54"/>
<proteinExistence type="predicted"/>
<comment type="caution">
    <text evidence="1">The sequence shown here is derived from an EMBL/GenBank/DDBJ whole genome shotgun (WGS) entry which is preliminary data.</text>
</comment>
<name>A0A8S1RT54_9CILI</name>
<evidence type="ECO:0000313" key="2">
    <source>
        <dbReference type="Proteomes" id="UP000692954"/>
    </source>
</evidence>
<sequence>MNLAMLVCKFLPNSCRDFLLWTKIQDLNLVDNSNCCVQLYLFQLDNLCLWNIQAKLMNYDIYFNRKSNGILIKSQNLRQSFSMGLKQKVELNSNFLDRVFILIIFERISKMLIQVW</sequence>
<reference evidence="1" key="1">
    <citation type="submission" date="2021-01" db="EMBL/GenBank/DDBJ databases">
        <authorList>
            <consortium name="Genoscope - CEA"/>
            <person name="William W."/>
        </authorList>
    </citation>
    <scope>NUCLEOTIDE SEQUENCE</scope>
</reference>
<gene>
    <name evidence="1" type="ORF">PSON_ATCC_30995.1.T4720001</name>
</gene>